<dbReference type="AlphaFoldDB" id="S0KQM2"/>
<name>S0KQM2_9ENTE</name>
<feature type="transmembrane region" description="Helical" evidence="5">
    <location>
        <begin position="23"/>
        <end position="43"/>
    </location>
</feature>
<dbReference type="GO" id="GO:0016020">
    <property type="term" value="C:membrane"/>
    <property type="evidence" value="ECO:0007669"/>
    <property type="project" value="UniProtKB-SubCell"/>
</dbReference>
<gene>
    <name evidence="6" type="ORF">I573_01313</name>
</gene>
<organism evidence="6 7">
    <name type="scientific">Enterococcus sulfureus ATCC 49903</name>
    <dbReference type="NCBI Taxonomy" id="1140003"/>
    <lineage>
        <taxon>Bacteria</taxon>
        <taxon>Bacillati</taxon>
        <taxon>Bacillota</taxon>
        <taxon>Bacilli</taxon>
        <taxon>Lactobacillales</taxon>
        <taxon>Enterococcaceae</taxon>
        <taxon>Enterococcus</taxon>
    </lineage>
</organism>
<dbReference type="PATRIC" id="fig|1140003.3.peg.1321"/>
<protein>
    <recommendedName>
        <fullName evidence="8">CvpA family protein</fullName>
    </recommendedName>
</protein>
<dbReference type="EMBL" id="ASWO01000005">
    <property type="protein sequence ID" value="EOT83591.1"/>
    <property type="molecule type" value="Genomic_DNA"/>
</dbReference>
<dbReference type="Proteomes" id="UP000015961">
    <property type="component" value="Unassembled WGS sequence"/>
</dbReference>
<proteinExistence type="predicted"/>
<evidence type="ECO:0008006" key="8">
    <source>
        <dbReference type="Google" id="ProtNLM"/>
    </source>
</evidence>
<evidence type="ECO:0000256" key="3">
    <source>
        <dbReference type="ARBA" id="ARBA00022989"/>
    </source>
</evidence>
<dbReference type="OrthoDB" id="1809613at2"/>
<dbReference type="Pfam" id="PF02674">
    <property type="entry name" value="Colicin_V"/>
    <property type="match status" value="1"/>
</dbReference>
<dbReference type="RefSeq" id="WP_016185815.1">
    <property type="nucleotide sequence ID" value="NZ_ASWO01000005.1"/>
</dbReference>
<keyword evidence="3 5" id="KW-1133">Transmembrane helix</keyword>
<dbReference type="GO" id="GO:0009403">
    <property type="term" value="P:toxin biosynthetic process"/>
    <property type="evidence" value="ECO:0007669"/>
    <property type="project" value="InterPro"/>
</dbReference>
<keyword evidence="2 5" id="KW-0812">Transmembrane</keyword>
<dbReference type="InterPro" id="IPR003825">
    <property type="entry name" value="Colicin-V_CvpA"/>
</dbReference>
<evidence type="ECO:0000256" key="5">
    <source>
        <dbReference type="SAM" id="Phobius"/>
    </source>
</evidence>
<keyword evidence="7" id="KW-1185">Reference proteome</keyword>
<comment type="subcellular location">
    <subcellularLocation>
        <location evidence="1">Membrane</location>
        <topology evidence="1">Multi-pass membrane protein</topology>
    </subcellularLocation>
</comment>
<evidence type="ECO:0000256" key="2">
    <source>
        <dbReference type="ARBA" id="ARBA00022692"/>
    </source>
</evidence>
<feature type="transmembrane region" description="Helical" evidence="5">
    <location>
        <begin position="79"/>
        <end position="107"/>
    </location>
</feature>
<feature type="transmembrane region" description="Helical" evidence="5">
    <location>
        <begin position="127"/>
        <end position="148"/>
    </location>
</feature>
<accession>S0KQM2</accession>
<dbReference type="eggNOG" id="COG1286">
    <property type="taxonomic scope" value="Bacteria"/>
</dbReference>
<reference evidence="6 7" key="1">
    <citation type="submission" date="2013-03" db="EMBL/GenBank/DDBJ databases">
        <title>The Genome Sequence of Enterococcus sulfureus ATCC_49903 (PacBio/Illumina hybrid assembly).</title>
        <authorList>
            <consortium name="The Broad Institute Genomics Platform"/>
            <consortium name="The Broad Institute Genome Sequencing Center for Infectious Disease"/>
            <person name="Earl A."/>
            <person name="Russ C."/>
            <person name="Gilmore M."/>
            <person name="Surin D."/>
            <person name="Walker B."/>
            <person name="Young S."/>
            <person name="Zeng Q."/>
            <person name="Gargeya S."/>
            <person name="Fitzgerald M."/>
            <person name="Haas B."/>
            <person name="Abouelleil A."/>
            <person name="Allen A.W."/>
            <person name="Alvarado L."/>
            <person name="Arachchi H.M."/>
            <person name="Berlin A.M."/>
            <person name="Chapman S.B."/>
            <person name="Gainer-Dewar J."/>
            <person name="Goldberg J."/>
            <person name="Griggs A."/>
            <person name="Gujja S."/>
            <person name="Hansen M."/>
            <person name="Howarth C."/>
            <person name="Imamovic A."/>
            <person name="Ireland A."/>
            <person name="Larimer J."/>
            <person name="McCowan C."/>
            <person name="Murphy C."/>
            <person name="Pearson M."/>
            <person name="Poon T.W."/>
            <person name="Priest M."/>
            <person name="Roberts A."/>
            <person name="Saif S."/>
            <person name="Shea T."/>
            <person name="Sisk P."/>
            <person name="Sykes S."/>
            <person name="Wortman J."/>
            <person name="Nusbaum C."/>
            <person name="Birren B."/>
        </authorList>
    </citation>
    <scope>NUCLEOTIDE SEQUENCE [LARGE SCALE GENOMIC DNA]</scope>
    <source>
        <strain evidence="6 7">ATCC 49903</strain>
    </source>
</reference>
<dbReference type="PANTHER" id="PTHR37306:SF1">
    <property type="entry name" value="COLICIN V PRODUCTION PROTEIN"/>
    <property type="match status" value="1"/>
</dbReference>
<comment type="caution">
    <text evidence="6">The sequence shown here is derived from an EMBL/GenBank/DDBJ whole genome shotgun (WGS) entry which is preliminary data.</text>
</comment>
<evidence type="ECO:0000313" key="7">
    <source>
        <dbReference type="Proteomes" id="UP000015961"/>
    </source>
</evidence>
<evidence type="ECO:0000313" key="6">
    <source>
        <dbReference type="EMBL" id="EOT83591.1"/>
    </source>
</evidence>
<evidence type="ECO:0000256" key="1">
    <source>
        <dbReference type="ARBA" id="ARBA00004141"/>
    </source>
</evidence>
<keyword evidence="4 5" id="KW-0472">Membrane</keyword>
<dbReference type="STRING" id="1140003.OMY_01367"/>
<dbReference type="PANTHER" id="PTHR37306">
    <property type="entry name" value="COLICIN V PRODUCTION PROTEIN"/>
    <property type="match status" value="1"/>
</dbReference>
<evidence type="ECO:0000256" key="4">
    <source>
        <dbReference type="ARBA" id="ARBA00023136"/>
    </source>
</evidence>
<sequence length="181" mass="20848">MLGILFLLICLFAFYNGARRGVALQLVHLAGFVIAFFVALSNYKALGTHIELYVPYMSVTPDSSFAFYSMEQGFELGHAYYAAVAFFGILFFGWILTKFIAIFFLKLRDYAFLGRYDWIISGVLNTLMLYVLFFGVLYILSFVPLSFIQHWFKEGELGYGIVKHTPILSKWFYQLLITNII</sequence>